<dbReference type="PANTHER" id="PTHR33223">
    <property type="entry name" value="CCHC-TYPE DOMAIN-CONTAINING PROTEIN"/>
    <property type="match status" value="1"/>
</dbReference>
<sequence length="266" mass="31004">MANVEDIEGEGSVQGNGPPQFNDQPNFRTLREYLHPARQSTPSCIILPLNQQAFNLKPGMIQLLPTFHGMDSENPYIHIKEFEEVCNTFIDRTCTEETIRLKLFPFSLKDKAKLWLNSLRPRSIGTWREMQAEFLKKYFPTHRTAALQRQMMNFSCSPNESFHQAWEKFKDLLNACPHHGFEMWRLVSFFYDSLTADFKKLVPTMCNGEFYDKEPSEAFDFFDQLAENTKQWETSLPLQVESRNTISHSSGKFQLKETDDLNARLA</sequence>
<accession>A0AAD6KRY4</accession>
<gene>
    <name evidence="3" type="ORF">OIU84_022854</name>
</gene>
<dbReference type="Pfam" id="PF03732">
    <property type="entry name" value="Retrotrans_gag"/>
    <property type="match status" value="1"/>
</dbReference>
<feature type="compositionally biased region" description="Polar residues" evidence="1">
    <location>
        <begin position="13"/>
        <end position="26"/>
    </location>
</feature>
<evidence type="ECO:0000313" key="4">
    <source>
        <dbReference type="Proteomes" id="UP001162972"/>
    </source>
</evidence>
<evidence type="ECO:0000259" key="2">
    <source>
        <dbReference type="Pfam" id="PF03732"/>
    </source>
</evidence>
<protein>
    <recommendedName>
        <fullName evidence="2">Retrotransposon gag domain-containing protein</fullName>
    </recommendedName>
</protein>
<dbReference type="AlphaFoldDB" id="A0AAD6KRY4"/>
<dbReference type="Proteomes" id="UP001162972">
    <property type="component" value="Chromosome 1"/>
</dbReference>
<dbReference type="EMBL" id="JAPFFJ010000005">
    <property type="protein sequence ID" value="KAJ6427342.1"/>
    <property type="molecule type" value="Genomic_DNA"/>
</dbReference>
<comment type="caution">
    <text evidence="3">The sequence shown here is derived from an EMBL/GenBank/DDBJ whole genome shotgun (WGS) entry which is preliminary data.</text>
</comment>
<dbReference type="PANTHER" id="PTHR33223:SF11">
    <property type="entry name" value="ELEMENT PROTEIN, PUTATIVE-RELATED"/>
    <property type="match status" value="1"/>
</dbReference>
<organism evidence="3 4">
    <name type="scientific">Salix udensis</name>
    <dbReference type="NCBI Taxonomy" id="889485"/>
    <lineage>
        <taxon>Eukaryota</taxon>
        <taxon>Viridiplantae</taxon>
        <taxon>Streptophyta</taxon>
        <taxon>Embryophyta</taxon>
        <taxon>Tracheophyta</taxon>
        <taxon>Spermatophyta</taxon>
        <taxon>Magnoliopsida</taxon>
        <taxon>eudicotyledons</taxon>
        <taxon>Gunneridae</taxon>
        <taxon>Pentapetalae</taxon>
        <taxon>rosids</taxon>
        <taxon>fabids</taxon>
        <taxon>Malpighiales</taxon>
        <taxon>Salicaceae</taxon>
        <taxon>Saliceae</taxon>
        <taxon>Salix</taxon>
    </lineage>
</organism>
<reference evidence="3 4" key="1">
    <citation type="journal article" date="2023" name="Int. J. Mol. Sci.">
        <title>De Novo Assembly and Annotation of 11 Diverse Shrub Willow (Salix) Genomes Reveals Novel Gene Organization in Sex-Linked Regions.</title>
        <authorList>
            <person name="Hyden B."/>
            <person name="Feng K."/>
            <person name="Yates T.B."/>
            <person name="Jawdy S."/>
            <person name="Cereghino C."/>
            <person name="Smart L.B."/>
            <person name="Muchero W."/>
        </authorList>
    </citation>
    <scope>NUCLEOTIDE SEQUENCE [LARGE SCALE GENOMIC DNA]</scope>
    <source>
        <tissue evidence="3">Shoot tip</tissue>
    </source>
</reference>
<evidence type="ECO:0000313" key="3">
    <source>
        <dbReference type="EMBL" id="KAJ6427342.1"/>
    </source>
</evidence>
<feature type="domain" description="Retrotransposon gag" evidence="2">
    <location>
        <begin position="102"/>
        <end position="194"/>
    </location>
</feature>
<name>A0AAD6KRY4_9ROSI</name>
<dbReference type="InterPro" id="IPR005162">
    <property type="entry name" value="Retrotrans_gag_dom"/>
</dbReference>
<keyword evidence="4" id="KW-1185">Reference proteome</keyword>
<feature type="region of interest" description="Disordered" evidence="1">
    <location>
        <begin position="1"/>
        <end position="26"/>
    </location>
</feature>
<proteinExistence type="predicted"/>
<evidence type="ECO:0000256" key="1">
    <source>
        <dbReference type="SAM" id="MobiDB-lite"/>
    </source>
</evidence>